<name>A0A7X2MI14_9LACO</name>
<dbReference type="AlphaFoldDB" id="A0A7X2MI14"/>
<evidence type="ECO:0000313" key="3">
    <source>
        <dbReference type="Proteomes" id="UP000467635"/>
    </source>
</evidence>
<keyword evidence="1" id="KW-0812">Transmembrane</keyword>
<accession>A0A7X2MI14</accession>
<keyword evidence="1" id="KW-1133">Transmembrane helix</keyword>
<reference evidence="2 3" key="1">
    <citation type="submission" date="2019-11" db="EMBL/GenBank/DDBJ databases">
        <title>Draft Genome Sequence of Plant Growth-Promoting Rhizosphere-Associated Bacteria.</title>
        <authorList>
            <person name="Vasilyev I.Y."/>
            <person name="Radchenko V."/>
            <person name="Ilnitskaya E.V."/>
        </authorList>
    </citation>
    <scope>NUCLEOTIDE SEQUENCE [LARGE SCALE GENOMIC DNA]</scope>
    <source>
        <strain evidence="2 3">VRA_01-1sq_f</strain>
    </source>
</reference>
<dbReference type="EMBL" id="WKKX01001240">
    <property type="protein sequence ID" value="MSE09769.1"/>
    <property type="molecule type" value="Genomic_DNA"/>
</dbReference>
<gene>
    <name evidence="2" type="ORF">GKC33_14250</name>
</gene>
<sequence>IVVKNNEKTTMPLTGSQQLLLEVVGGVLTVTVLGGAGYWAYKKKNA</sequence>
<evidence type="ECO:0000313" key="2">
    <source>
        <dbReference type="EMBL" id="MSE09769.1"/>
    </source>
</evidence>
<comment type="caution">
    <text evidence="2">The sequence shown here is derived from an EMBL/GenBank/DDBJ whole genome shotgun (WGS) entry which is preliminary data.</text>
</comment>
<feature type="non-terminal residue" evidence="2">
    <location>
        <position position="1"/>
    </location>
</feature>
<feature type="transmembrane region" description="Helical" evidence="1">
    <location>
        <begin position="20"/>
        <end position="41"/>
    </location>
</feature>
<organism evidence="2 3">
    <name type="scientific">Ligilactobacillus salivarius</name>
    <dbReference type="NCBI Taxonomy" id="1624"/>
    <lineage>
        <taxon>Bacteria</taxon>
        <taxon>Bacillati</taxon>
        <taxon>Bacillota</taxon>
        <taxon>Bacilli</taxon>
        <taxon>Lactobacillales</taxon>
        <taxon>Lactobacillaceae</taxon>
        <taxon>Ligilactobacillus</taxon>
    </lineage>
</organism>
<dbReference type="Proteomes" id="UP000467635">
    <property type="component" value="Unassembled WGS sequence"/>
</dbReference>
<dbReference type="NCBIfam" id="TIGR01167">
    <property type="entry name" value="LPXTG_anchor"/>
    <property type="match status" value="1"/>
</dbReference>
<keyword evidence="1" id="KW-0472">Membrane</keyword>
<evidence type="ECO:0000256" key="1">
    <source>
        <dbReference type="SAM" id="Phobius"/>
    </source>
</evidence>
<proteinExistence type="predicted"/>
<protein>
    <submittedName>
        <fullName evidence="2">LPXTG cell wall anchor domain-containing protein</fullName>
    </submittedName>
</protein>